<name>A0AAJ8C0A8_ASPNG</name>
<proteinExistence type="predicted"/>
<reference evidence="1" key="1">
    <citation type="submission" date="2025-02" db="EMBL/GenBank/DDBJ databases">
        <authorList>
            <consortium name="NCBI Genome Project"/>
        </authorList>
    </citation>
    <scope>NUCLEOTIDE SEQUENCE</scope>
</reference>
<accession>A0AAJ8C0A8</accession>
<evidence type="ECO:0000313" key="1">
    <source>
        <dbReference type="RefSeq" id="XP_059606599.1"/>
    </source>
</evidence>
<dbReference type="AlphaFoldDB" id="A0AAJ8C0A8"/>
<dbReference type="RefSeq" id="XP_059606599.1">
    <property type="nucleotide sequence ID" value="XM_059745823.1"/>
</dbReference>
<dbReference type="VEuPathDB" id="FungiDB:An18g05310"/>
<sequence>MSFWEGEVDVESTKKPDGFGWDIDMERAVWVPAYGDIPASSCNAATWKVPSE</sequence>
<organism evidence="1">
    <name type="scientific">Aspergillus niger</name>
    <dbReference type="NCBI Taxonomy" id="5061"/>
    <lineage>
        <taxon>Eukaryota</taxon>
        <taxon>Fungi</taxon>
        <taxon>Dikarya</taxon>
        <taxon>Ascomycota</taxon>
        <taxon>Pezizomycotina</taxon>
        <taxon>Eurotiomycetes</taxon>
        <taxon>Eurotiomycetidae</taxon>
        <taxon>Eurotiales</taxon>
        <taxon>Aspergillaceae</taxon>
        <taxon>Aspergillus</taxon>
        <taxon>Aspergillus subgen. Circumdati</taxon>
    </lineage>
</organism>
<protein>
    <submittedName>
        <fullName evidence="1">Uncharacterized protein</fullName>
    </submittedName>
</protein>
<dbReference type="GeneID" id="84593736"/>
<gene>
    <name evidence="1" type="ORF">An18g05310</name>
</gene>
<reference evidence="1" key="2">
    <citation type="submission" date="2025-08" db="UniProtKB">
        <authorList>
            <consortium name="RefSeq"/>
        </authorList>
    </citation>
    <scope>IDENTIFICATION</scope>
</reference>
<dbReference type="KEGG" id="ang:An18g05310"/>